<name>A0ABX2G167_9BURK</name>
<dbReference type="Gene3D" id="3.60.15.10">
    <property type="entry name" value="Ribonuclease Z/Hydroxyacylglutathione hydrolase-like"/>
    <property type="match status" value="1"/>
</dbReference>
<protein>
    <submittedName>
        <fullName evidence="1">Glyoxylase-like metal-dependent hydrolase (Beta-lactamase superfamily II)</fullName>
    </submittedName>
</protein>
<dbReference type="Proteomes" id="UP001516061">
    <property type="component" value="Unassembled WGS sequence"/>
</dbReference>
<evidence type="ECO:0000313" key="2">
    <source>
        <dbReference type="Proteomes" id="UP001516061"/>
    </source>
</evidence>
<sequence length="347" mass="36462">MVQAGRRRLLGLLGAGLWRGSRAAPPGPPDKPPPELPLELAPGVFMFRGARGEPGPDNLGRTGNAAFVVGPGGVVAVDAGVSWRQGRQRLAAIERQTGRRPAALLLTQARQEFLFGAAAFEDAGVPLLMHADALALMRSRCETCLRRLRQQLGEPEMHGTRLPRQIRAFDATQAPAALPPIGRALQLLVAQDGRTDACPGRAALLDADSGTLIAGALLDVETVPDVQDGDLPAWLARLDALAAAPAPLRHCVGGHGPPGRADAVARTAHYLRTLQQDCAARLAEGLPLAEVADAVAPPAGCEDWDGLDITHRRNASVIYLRLEQALLRARADPPAPPVLSTPSGGPP</sequence>
<proteinExistence type="predicted"/>
<gene>
    <name evidence="1" type="ORF">HNQ01_000847</name>
</gene>
<evidence type="ECO:0000313" key="1">
    <source>
        <dbReference type="EMBL" id="NRT55137.1"/>
    </source>
</evidence>
<organism evidence="1 2">
    <name type="scientific">Sphaerotilus uruguayifluvii</name>
    <dbReference type="NCBI Taxonomy" id="2735897"/>
    <lineage>
        <taxon>Bacteria</taxon>
        <taxon>Pseudomonadati</taxon>
        <taxon>Pseudomonadota</taxon>
        <taxon>Betaproteobacteria</taxon>
        <taxon>Burkholderiales</taxon>
        <taxon>Sphaerotilaceae</taxon>
        <taxon>Sphaerotilus</taxon>
    </lineage>
</organism>
<keyword evidence="2" id="KW-1185">Reference proteome</keyword>
<reference evidence="1 2" key="1">
    <citation type="submission" date="2020-05" db="EMBL/GenBank/DDBJ databases">
        <title>Genomic Encyclopedia of Type Strains, Phase IV (KMG-V): Genome sequencing to study the core and pangenomes of soil and plant-associated prokaryotes.</title>
        <authorList>
            <person name="Whitman W."/>
        </authorList>
    </citation>
    <scope>NUCLEOTIDE SEQUENCE [LARGE SCALE GENOMIC DNA]</scope>
    <source>
        <strain evidence="1 2">C29</strain>
    </source>
</reference>
<accession>A0ABX2G167</accession>
<dbReference type="RefSeq" id="WP_173804130.1">
    <property type="nucleotide sequence ID" value="NZ_JABSNM010000003.1"/>
</dbReference>
<dbReference type="EMBL" id="JABSNM010000003">
    <property type="protein sequence ID" value="NRT55137.1"/>
    <property type="molecule type" value="Genomic_DNA"/>
</dbReference>
<dbReference type="InterPro" id="IPR036866">
    <property type="entry name" value="RibonucZ/Hydroxyglut_hydro"/>
</dbReference>
<dbReference type="SUPFAM" id="SSF56281">
    <property type="entry name" value="Metallo-hydrolase/oxidoreductase"/>
    <property type="match status" value="1"/>
</dbReference>
<comment type="caution">
    <text evidence="1">The sequence shown here is derived from an EMBL/GenBank/DDBJ whole genome shotgun (WGS) entry which is preliminary data.</text>
</comment>